<dbReference type="SMART" id="SM00198">
    <property type="entry name" value="SCP"/>
    <property type="match status" value="1"/>
</dbReference>
<feature type="domain" description="SCP" evidence="1">
    <location>
        <begin position="63"/>
        <end position="196"/>
    </location>
</feature>
<evidence type="ECO:0000313" key="3">
    <source>
        <dbReference type="Proteomes" id="UP001249851"/>
    </source>
</evidence>
<dbReference type="InterPro" id="IPR002413">
    <property type="entry name" value="V5_allergen-like"/>
</dbReference>
<reference evidence="2" key="1">
    <citation type="journal article" date="2023" name="G3 (Bethesda)">
        <title>Whole genome assembly and annotation of the endangered Caribbean coral Acropora cervicornis.</title>
        <authorList>
            <person name="Selwyn J.D."/>
            <person name="Vollmer S.V."/>
        </authorList>
    </citation>
    <scope>NUCLEOTIDE SEQUENCE</scope>
    <source>
        <strain evidence="2">K2</strain>
    </source>
</reference>
<dbReference type="FunFam" id="3.40.33.10:FF:000010">
    <property type="entry name" value="Predicted protein"/>
    <property type="match status" value="1"/>
</dbReference>
<sequence>MADYVFLSADSADEKTLMLTLMLMYAWFTLKYSQHKHKRVEKVPFLVLMLMLKIICNPEAVLPFKNQCLIWHNEYRLKHQVEAVTWNETLAKGANQWASYLAANDKFEHEKNIIPGENLYLSGTPPPKEPCSEASRLFYAEIKDYDYDKPGFTMRTGHFTQLVWKKTREIGADFKTRTDGRLVVVVRYFPPGNYVGEKPFRNNVLRPRDWQPPTQPEENAGIALKEHLFPWEKESIVPAIQHGYRAKPLLAQKRSEATLSFKEQCLKWHNDYRSIHQAPTVTWNDTIAADAEVWATYLADNNEFEHASNLNQLDQVQPTEPCTDATKAFYEEIKDYNFDQPGFSSQTGHFTQVNGEAPLDSVAISRLDYHND</sequence>
<dbReference type="InterPro" id="IPR018244">
    <property type="entry name" value="Allrgn_V5/Tpx1_CS"/>
</dbReference>
<dbReference type="InterPro" id="IPR001283">
    <property type="entry name" value="CRISP-related"/>
</dbReference>
<accession>A0AAD9R3D2</accession>
<dbReference type="InterPro" id="IPR035940">
    <property type="entry name" value="CAP_sf"/>
</dbReference>
<dbReference type="Pfam" id="PF00188">
    <property type="entry name" value="CAP"/>
    <property type="match status" value="2"/>
</dbReference>
<dbReference type="EMBL" id="JARQWQ010000004">
    <property type="protein sequence ID" value="KAK2572325.1"/>
    <property type="molecule type" value="Genomic_DNA"/>
</dbReference>
<dbReference type="GO" id="GO:0005576">
    <property type="term" value="C:extracellular region"/>
    <property type="evidence" value="ECO:0007669"/>
    <property type="project" value="InterPro"/>
</dbReference>
<name>A0AAD9R3D2_ACRCE</name>
<gene>
    <name evidence="2" type="ORF">P5673_002552</name>
</gene>
<dbReference type="AlphaFoldDB" id="A0AAD9R3D2"/>
<keyword evidence="3" id="KW-1185">Reference proteome</keyword>
<protein>
    <submittedName>
        <fullName evidence="2">Golgi-associated plant pathogenesis-related protein 1</fullName>
    </submittedName>
</protein>
<dbReference type="Proteomes" id="UP001249851">
    <property type="component" value="Unassembled WGS sequence"/>
</dbReference>
<dbReference type="PANTHER" id="PTHR10334">
    <property type="entry name" value="CYSTEINE-RICH SECRETORY PROTEIN-RELATED"/>
    <property type="match status" value="1"/>
</dbReference>
<dbReference type="CDD" id="cd05382">
    <property type="entry name" value="CAP_GAPR1-like"/>
    <property type="match status" value="1"/>
</dbReference>
<dbReference type="InterPro" id="IPR034113">
    <property type="entry name" value="SCP_GAPR1-like"/>
</dbReference>
<proteinExistence type="predicted"/>
<dbReference type="PROSITE" id="PS01009">
    <property type="entry name" value="CRISP_1"/>
    <property type="match status" value="1"/>
</dbReference>
<dbReference type="InterPro" id="IPR014044">
    <property type="entry name" value="CAP_dom"/>
</dbReference>
<dbReference type="SUPFAM" id="SSF55797">
    <property type="entry name" value="PR-1-like"/>
    <property type="match status" value="2"/>
</dbReference>
<dbReference type="Gene3D" id="3.40.33.10">
    <property type="entry name" value="CAP"/>
    <property type="match status" value="2"/>
</dbReference>
<reference evidence="2" key="2">
    <citation type="journal article" date="2023" name="Science">
        <title>Genomic signatures of disease resistance in endangered staghorn corals.</title>
        <authorList>
            <person name="Vollmer S.V."/>
            <person name="Selwyn J.D."/>
            <person name="Despard B.A."/>
            <person name="Roesel C.L."/>
        </authorList>
    </citation>
    <scope>NUCLEOTIDE SEQUENCE</scope>
    <source>
        <strain evidence="2">K2</strain>
    </source>
</reference>
<dbReference type="PRINTS" id="PR00838">
    <property type="entry name" value="V5ALLERGEN"/>
</dbReference>
<dbReference type="PRINTS" id="PR00837">
    <property type="entry name" value="V5TPXLIKE"/>
</dbReference>
<evidence type="ECO:0000313" key="2">
    <source>
        <dbReference type="EMBL" id="KAK2572325.1"/>
    </source>
</evidence>
<evidence type="ECO:0000259" key="1">
    <source>
        <dbReference type="SMART" id="SM00198"/>
    </source>
</evidence>
<comment type="caution">
    <text evidence="2">The sequence shown here is derived from an EMBL/GenBank/DDBJ whole genome shotgun (WGS) entry which is preliminary data.</text>
</comment>
<organism evidence="2 3">
    <name type="scientific">Acropora cervicornis</name>
    <name type="common">Staghorn coral</name>
    <dbReference type="NCBI Taxonomy" id="6130"/>
    <lineage>
        <taxon>Eukaryota</taxon>
        <taxon>Metazoa</taxon>
        <taxon>Cnidaria</taxon>
        <taxon>Anthozoa</taxon>
        <taxon>Hexacorallia</taxon>
        <taxon>Scleractinia</taxon>
        <taxon>Astrocoeniina</taxon>
        <taxon>Acroporidae</taxon>
        <taxon>Acropora</taxon>
    </lineage>
</organism>